<protein>
    <submittedName>
        <fullName evidence="1">Uu.00g100420.m01.CDS01</fullName>
    </submittedName>
</protein>
<reference evidence="1" key="1">
    <citation type="submission" date="2023-10" db="EMBL/GenBank/DDBJ databases">
        <authorList>
            <person name="Hackl T."/>
        </authorList>
    </citation>
    <scope>NUCLEOTIDE SEQUENCE</scope>
</reference>
<name>A0AAI8VDN3_9PEZI</name>
<evidence type="ECO:0000313" key="2">
    <source>
        <dbReference type="Proteomes" id="UP001295740"/>
    </source>
</evidence>
<gene>
    <name evidence="1" type="ORF">KHLLAP_LOCUS3116</name>
</gene>
<keyword evidence="2" id="KW-1185">Reference proteome</keyword>
<dbReference type="EMBL" id="CAUWAG010000004">
    <property type="protein sequence ID" value="CAJ2502648.1"/>
    <property type="molecule type" value="Genomic_DNA"/>
</dbReference>
<proteinExistence type="predicted"/>
<evidence type="ECO:0000313" key="1">
    <source>
        <dbReference type="EMBL" id="CAJ2502648.1"/>
    </source>
</evidence>
<accession>A0AAI8VDN3</accession>
<sequence length="190" mass="22012">MASQSNEVKDRITYGVVHVVLKGDHETQLSAAVIHPAFWGTIPGMKYSTVQIHAPEQMRVDPEEELDISPLWAQCARKLWSDVFEKAGLTDHWLEIYSLDKYMGERQKQSVFYRRPTLQLATRYCGLETALNWEGFYAQKLQEIRQALDSPNVQDREGKQSLEEQLRGLTAWQERKEQGFVHSQHHPLFG</sequence>
<comment type="caution">
    <text evidence="1">The sequence shown here is derived from an EMBL/GenBank/DDBJ whole genome shotgun (WGS) entry which is preliminary data.</text>
</comment>
<dbReference type="AlphaFoldDB" id="A0AAI8VDN3"/>
<organism evidence="1 2">
    <name type="scientific">Anthostomella pinea</name>
    <dbReference type="NCBI Taxonomy" id="933095"/>
    <lineage>
        <taxon>Eukaryota</taxon>
        <taxon>Fungi</taxon>
        <taxon>Dikarya</taxon>
        <taxon>Ascomycota</taxon>
        <taxon>Pezizomycotina</taxon>
        <taxon>Sordariomycetes</taxon>
        <taxon>Xylariomycetidae</taxon>
        <taxon>Xylariales</taxon>
        <taxon>Xylariaceae</taxon>
        <taxon>Anthostomella</taxon>
    </lineage>
</organism>
<dbReference type="Proteomes" id="UP001295740">
    <property type="component" value="Unassembled WGS sequence"/>
</dbReference>